<dbReference type="RefSeq" id="WP_011023733.1">
    <property type="nucleotide sequence ID" value="NZ_DUJU01000074.1"/>
</dbReference>
<feature type="region of interest" description="Disordered" evidence="1">
    <location>
        <begin position="116"/>
        <end position="147"/>
    </location>
</feature>
<evidence type="ECO:0000313" key="2">
    <source>
        <dbReference type="EMBL" id="HIH93638.1"/>
    </source>
</evidence>
<reference evidence="2" key="1">
    <citation type="journal article" date="2020" name="bioRxiv">
        <title>A rank-normalized archaeal taxonomy based on genome phylogeny resolves widespread incomplete and uneven classifications.</title>
        <authorList>
            <person name="Rinke C."/>
            <person name="Chuvochina M."/>
            <person name="Mussig A.J."/>
            <person name="Chaumeil P.-A."/>
            <person name="Waite D.W."/>
            <person name="Whitman W.B."/>
            <person name="Parks D.H."/>
            <person name="Hugenholtz P."/>
        </authorList>
    </citation>
    <scope>NUCLEOTIDE SEQUENCE</scope>
    <source>
        <strain evidence="2">UBA8876</strain>
    </source>
</reference>
<feature type="compositionally biased region" description="Basic and acidic residues" evidence="1">
    <location>
        <begin position="134"/>
        <end position="147"/>
    </location>
</feature>
<evidence type="ECO:0000256" key="1">
    <source>
        <dbReference type="SAM" id="MobiDB-lite"/>
    </source>
</evidence>
<evidence type="ECO:0000313" key="3">
    <source>
        <dbReference type="Proteomes" id="UP000600774"/>
    </source>
</evidence>
<gene>
    <name evidence="2" type="ORF">HA338_06230</name>
</gene>
<organism evidence="2 3">
    <name type="scientific">Methanosarcina acetivorans</name>
    <dbReference type="NCBI Taxonomy" id="2214"/>
    <lineage>
        <taxon>Archaea</taxon>
        <taxon>Methanobacteriati</taxon>
        <taxon>Methanobacteriota</taxon>
        <taxon>Stenosarchaea group</taxon>
        <taxon>Methanomicrobia</taxon>
        <taxon>Methanosarcinales</taxon>
        <taxon>Methanosarcinaceae</taxon>
        <taxon>Methanosarcina</taxon>
    </lineage>
</organism>
<sequence>MTDTATKTAFSAREKIEMEDFLKEKGFMFENRRLRKPGTKEILKITVGTKRLDKEKFGQTVIGINLDAERDPWFVASSWEQSQLHQVPISEIPDDKMKLAAAAYISTAMKEFKNLAQTEKPEEPHPLPNPPTCDPEKVEPPKQELSEEVKLPVEQVGQPAKPPIEAAAQPAIEPEPSQLQIIKNVTQDRVEIIRNSKGYNWEISVHDDDVFRAIDRAIIADLRLRTQFGGDA</sequence>
<accession>A0A832S911</accession>
<comment type="caution">
    <text evidence="2">The sequence shown here is derived from an EMBL/GenBank/DDBJ whole genome shotgun (WGS) entry which is preliminary data.</text>
</comment>
<name>A0A832S911_9EURY</name>
<dbReference type="GeneID" id="1475727"/>
<dbReference type="EMBL" id="DUJU01000074">
    <property type="protein sequence ID" value="HIH93638.1"/>
    <property type="molecule type" value="Genomic_DNA"/>
</dbReference>
<proteinExistence type="predicted"/>
<protein>
    <submittedName>
        <fullName evidence="2">Uncharacterized protein</fullName>
    </submittedName>
</protein>
<dbReference type="AlphaFoldDB" id="A0A832S911"/>
<dbReference type="Proteomes" id="UP000600774">
    <property type="component" value="Unassembled WGS sequence"/>
</dbReference>